<evidence type="ECO:0000256" key="1">
    <source>
        <dbReference type="ARBA" id="ARBA00023015"/>
    </source>
</evidence>
<dbReference type="InterPro" id="IPR036390">
    <property type="entry name" value="WH_DNA-bd_sf"/>
</dbReference>
<protein>
    <submittedName>
        <fullName evidence="6">GntR family transcriptional regulator</fullName>
    </submittedName>
</protein>
<gene>
    <name evidence="6" type="ORF">Adu01nite_82850</name>
</gene>
<dbReference type="PRINTS" id="PR00035">
    <property type="entry name" value="HTHGNTR"/>
</dbReference>
<dbReference type="SMART" id="SM00345">
    <property type="entry name" value="HTH_GNTR"/>
    <property type="match status" value="1"/>
</dbReference>
<feature type="region of interest" description="Disordered" evidence="4">
    <location>
        <begin position="1"/>
        <end position="21"/>
    </location>
</feature>
<evidence type="ECO:0000313" key="7">
    <source>
        <dbReference type="Proteomes" id="UP000637628"/>
    </source>
</evidence>
<dbReference type="Proteomes" id="UP000637628">
    <property type="component" value="Unassembled WGS sequence"/>
</dbReference>
<dbReference type="SMART" id="SM00895">
    <property type="entry name" value="FCD"/>
    <property type="match status" value="1"/>
</dbReference>
<dbReference type="PANTHER" id="PTHR43537">
    <property type="entry name" value="TRANSCRIPTIONAL REGULATOR, GNTR FAMILY"/>
    <property type="match status" value="1"/>
</dbReference>
<keyword evidence="7" id="KW-1185">Reference proteome</keyword>
<evidence type="ECO:0000256" key="3">
    <source>
        <dbReference type="ARBA" id="ARBA00023163"/>
    </source>
</evidence>
<dbReference type="InterPro" id="IPR000524">
    <property type="entry name" value="Tscrpt_reg_HTH_GntR"/>
</dbReference>
<dbReference type="Pfam" id="PF00392">
    <property type="entry name" value="GntR"/>
    <property type="match status" value="1"/>
</dbReference>
<evidence type="ECO:0000256" key="2">
    <source>
        <dbReference type="ARBA" id="ARBA00023125"/>
    </source>
</evidence>
<dbReference type="CDD" id="cd07377">
    <property type="entry name" value="WHTH_GntR"/>
    <property type="match status" value="1"/>
</dbReference>
<feature type="compositionally biased region" description="Basic and acidic residues" evidence="4">
    <location>
        <begin position="7"/>
        <end position="18"/>
    </location>
</feature>
<dbReference type="InterPro" id="IPR036388">
    <property type="entry name" value="WH-like_DNA-bd_sf"/>
</dbReference>
<evidence type="ECO:0000259" key="5">
    <source>
        <dbReference type="PROSITE" id="PS50949"/>
    </source>
</evidence>
<dbReference type="Pfam" id="PF07729">
    <property type="entry name" value="FCD"/>
    <property type="match status" value="1"/>
</dbReference>
<accession>A0ABQ3ZAR9</accession>
<keyword evidence="3" id="KW-0804">Transcription</keyword>
<name>A0ABQ3ZAR9_9ACTN</name>
<sequence length="242" mass="25865">MVAPPEKPPDKPAEEKGRAVTQTNALRVERAPALIRSQVLDNLRQAIIDRRLAPGQRLIERELVELTGVSRTSIREALRELAAEGLVTAIPNKGTVVTMVSAEEARQLYQVRSALEALAGRLFCENATPAQRKALGRALEKIDRLAAKGQPILAAKDAFYDVIFTGGGNEALRSVVAGLHARVSVLRSLSLSVEGRLAHSLEELHAIVAAVEANDPDAAAAACARHVEEAGRSGLIALEKEG</sequence>
<dbReference type="Gene3D" id="1.10.10.10">
    <property type="entry name" value="Winged helix-like DNA-binding domain superfamily/Winged helix DNA-binding domain"/>
    <property type="match status" value="1"/>
</dbReference>
<keyword evidence="2" id="KW-0238">DNA-binding</keyword>
<evidence type="ECO:0000256" key="4">
    <source>
        <dbReference type="SAM" id="MobiDB-lite"/>
    </source>
</evidence>
<keyword evidence="1" id="KW-0805">Transcription regulation</keyword>
<dbReference type="InterPro" id="IPR011711">
    <property type="entry name" value="GntR_C"/>
</dbReference>
<comment type="caution">
    <text evidence="6">The sequence shown here is derived from an EMBL/GenBank/DDBJ whole genome shotgun (WGS) entry which is preliminary data.</text>
</comment>
<feature type="domain" description="HTH gntR-type" evidence="5">
    <location>
        <begin position="33"/>
        <end position="100"/>
    </location>
</feature>
<dbReference type="PANTHER" id="PTHR43537:SF24">
    <property type="entry name" value="GLUCONATE OPERON TRANSCRIPTIONAL REPRESSOR"/>
    <property type="match status" value="1"/>
</dbReference>
<reference evidence="6 7" key="1">
    <citation type="submission" date="2021-01" db="EMBL/GenBank/DDBJ databases">
        <title>Whole genome shotgun sequence of Actinoplanes durhamensis NBRC 14914.</title>
        <authorList>
            <person name="Komaki H."/>
            <person name="Tamura T."/>
        </authorList>
    </citation>
    <scope>NUCLEOTIDE SEQUENCE [LARGE SCALE GENOMIC DNA]</scope>
    <source>
        <strain evidence="6 7">NBRC 14914</strain>
    </source>
</reference>
<proteinExistence type="predicted"/>
<dbReference type="EMBL" id="BOML01000070">
    <property type="protein sequence ID" value="GIE06935.1"/>
    <property type="molecule type" value="Genomic_DNA"/>
</dbReference>
<organism evidence="6 7">
    <name type="scientific">Paractinoplanes durhamensis</name>
    <dbReference type="NCBI Taxonomy" id="113563"/>
    <lineage>
        <taxon>Bacteria</taxon>
        <taxon>Bacillati</taxon>
        <taxon>Actinomycetota</taxon>
        <taxon>Actinomycetes</taxon>
        <taxon>Micromonosporales</taxon>
        <taxon>Micromonosporaceae</taxon>
        <taxon>Paractinoplanes</taxon>
    </lineage>
</organism>
<dbReference type="SUPFAM" id="SSF46785">
    <property type="entry name" value="Winged helix' DNA-binding domain"/>
    <property type="match status" value="1"/>
</dbReference>
<dbReference type="PROSITE" id="PS50949">
    <property type="entry name" value="HTH_GNTR"/>
    <property type="match status" value="1"/>
</dbReference>
<dbReference type="SUPFAM" id="SSF48008">
    <property type="entry name" value="GntR ligand-binding domain-like"/>
    <property type="match status" value="1"/>
</dbReference>
<evidence type="ECO:0000313" key="6">
    <source>
        <dbReference type="EMBL" id="GIE06935.1"/>
    </source>
</evidence>
<dbReference type="InterPro" id="IPR008920">
    <property type="entry name" value="TF_FadR/GntR_C"/>
</dbReference>
<dbReference type="Gene3D" id="1.20.120.530">
    <property type="entry name" value="GntR ligand-binding domain-like"/>
    <property type="match status" value="1"/>
</dbReference>